<evidence type="ECO:0000313" key="3">
    <source>
        <dbReference type="Proteomes" id="UP000006764"/>
    </source>
</evidence>
<dbReference type="AlphaFoldDB" id="A0A0B4XP77"/>
<dbReference type="Proteomes" id="UP000006764">
    <property type="component" value="Chromosome"/>
</dbReference>
<protein>
    <submittedName>
        <fullName evidence="2">Alpha/beta hydrolase fold protein</fullName>
    </submittedName>
</protein>
<keyword evidence="2" id="KW-0378">Hydrolase</keyword>
<name>A0A0B4XP77_9GAMM</name>
<dbReference type="HOGENOM" id="CLU_020336_13_9_6"/>
<organism evidence="2 3">
    <name type="scientific">Isoalcanivorax pacificus W11-5</name>
    <dbReference type="NCBI Taxonomy" id="391936"/>
    <lineage>
        <taxon>Bacteria</taxon>
        <taxon>Pseudomonadati</taxon>
        <taxon>Pseudomonadota</taxon>
        <taxon>Gammaproteobacteria</taxon>
        <taxon>Oceanospirillales</taxon>
        <taxon>Alcanivoracaceae</taxon>
        <taxon>Isoalcanivorax</taxon>
    </lineage>
</organism>
<dbReference type="RefSeq" id="WP_008735980.1">
    <property type="nucleotide sequence ID" value="NZ_CP004387.1"/>
</dbReference>
<reference evidence="2 3" key="1">
    <citation type="journal article" date="2012" name="J. Bacteriol.">
        <title>Genome sequence of an alkane-degrading bacterium, Alcanivorax pacificus type strain W11-5, isolated from deep sea sediment.</title>
        <authorList>
            <person name="Lai Q."/>
            <person name="Shao Z."/>
        </authorList>
    </citation>
    <scope>NUCLEOTIDE SEQUENCE [LARGE SCALE GENOMIC DNA]</scope>
    <source>
        <strain evidence="2 3">W11-5</strain>
    </source>
</reference>
<keyword evidence="3" id="KW-1185">Reference proteome</keyword>
<evidence type="ECO:0000259" key="1">
    <source>
        <dbReference type="Pfam" id="PF00561"/>
    </source>
</evidence>
<dbReference type="InterPro" id="IPR050266">
    <property type="entry name" value="AB_hydrolase_sf"/>
</dbReference>
<dbReference type="InterPro" id="IPR029058">
    <property type="entry name" value="AB_hydrolase_fold"/>
</dbReference>
<dbReference type="STRING" id="391936.S7S_08365"/>
<dbReference type="GO" id="GO:0016787">
    <property type="term" value="F:hydrolase activity"/>
    <property type="evidence" value="ECO:0007669"/>
    <property type="project" value="UniProtKB-KW"/>
</dbReference>
<dbReference type="PANTHER" id="PTHR43798:SF33">
    <property type="entry name" value="HYDROLASE, PUTATIVE (AFU_ORTHOLOGUE AFUA_2G14860)-RELATED"/>
    <property type="match status" value="1"/>
</dbReference>
<dbReference type="Gene3D" id="3.40.50.1820">
    <property type="entry name" value="alpha/beta hydrolase"/>
    <property type="match status" value="1"/>
</dbReference>
<sequence length="331" mass="37329">MKNAASNTVSASFVETIGQPFLANSRYTPDAAELARWKPTRSLWNMARRSQIAVSGLKRRHVWLDQHRITFLEGGRADGETVVLLHGFGANKENWLFMAGLLARRYHLIIPDLAGFGESHFIASSNYRLATQAERIHRMLGLLKLGPVHIVGNSMGGAIAGIVAARAQDDVLSLTLMNSAGMRGHNMSDFETALLRGENPLIPRTLLDVARLFRITTHRNRHSLSALLTPLLYREMAHRYPVNHRIFRDLLEIDEDPNDLFADIRCPTLIMWGDRDEVLDVSCAATFKQLIPHARTCIFKDVGHLPMLEAPALTARALRSHWREARRQRSH</sequence>
<proteinExistence type="predicted"/>
<dbReference type="InterPro" id="IPR000073">
    <property type="entry name" value="AB_hydrolase_1"/>
</dbReference>
<dbReference type="SUPFAM" id="SSF53474">
    <property type="entry name" value="alpha/beta-Hydrolases"/>
    <property type="match status" value="1"/>
</dbReference>
<evidence type="ECO:0000313" key="2">
    <source>
        <dbReference type="EMBL" id="AJD48087.1"/>
    </source>
</evidence>
<dbReference type="Pfam" id="PF00561">
    <property type="entry name" value="Abhydrolase_1"/>
    <property type="match status" value="1"/>
</dbReference>
<dbReference type="OrthoDB" id="2086224at2"/>
<dbReference type="PANTHER" id="PTHR43798">
    <property type="entry name" value="MONOACYLGLYCEROL LIPASE"/>
    <property type="match status" value="1"/>
</dbReference>
<dbReference type="EMBL" id="CP004387">
    <property type="protein sequence ID" value="AJD48087.1"/>
    <property type="molecule type" value="Genomic_DNA"/>
</dbReference>
<gene>
    <name evidence="2" type="ORF">S7S_08365</name>
</gene>
<feature type="domain" description="AB hydrolase-1" evidence="1">
    <location>
        <begin position="81"/>
        <end position="311"/>
    </location>
</feature>
<dbReference type="KEGG" id="apac:S7S_08365"/>
<dbReference type="GO" id="GO:0016020">
    <property type="term" value="C:membrane"/>
    <property type="evidence" value="ECO:0007669"/>
    <property type="project" value="TreeGrafter"/>
</dbReference>
<accession>A0A0B4XP77</accession>
<dbReference type="PRINTS" id="PR00111">
    <property type="entry name" value="ABHYDROLASE"/>
</dbReference>